<dbReference type="EMBL" id="KX078569">
    <property type="protein sequence ID" value="ANM46576.1"/>
    <property type="molecule type" value="Genomic_DNA"/>
</dbReference>
<sequence length="95" mass="10839">MITLRIFGNEYKTVHSLETEECSEFISEVITSRYPNGVWRILAQESEFSLSNIVEIMQDIGTGKKIFKSAPVLFGITMNEVPFFEQAFIIVDTRG</sequence>
<name>A0A192YCH3_9CAUD</name>
<organism evidence="1 2">
    <name type="scientific">Morganella phage vB_MmoM_MP1</name>
    <dbReference type="NCBI Taxonomy" id="1852628"/>
    <lineage>
        <taxon>Viruses</taxon>
        <taxon>Duplodnaviria</taxon>
        <taxon>Heunggongvirae</taxon>
        <taxon>Uroviricota</taxon>
        <taxon>Caudoviricetes</taxon>
        <taxon>Pantevenvirales</taxon>
        <taxon>Straboviridae</taxon>
        <taxon>Gualtarvirus</taxon>
        <taxon>Gualtarvirus mp1</taxon>
    </lineage>
</organism>
<evidence type="ECO:0000313" key="2">
    <source>
        <dbReference type="Proteomes" id="UP000203816"/>
    </source>
</evidence>
<dbReference type="GeneID" id="29059370"/>
<dbReference type="KEGG" id="vg:29059370"/>
<accession>A0A192YCH3</accession>
<gene>
    <name evidence="1" type="ORF">MP1_gp0204</name>
</gene>
<dbReference type="Proteomes" id="UP000203816">
    <property type="component" value="Segment"/>
</dbReference>
<dbReference type="RefSeq" id="YP_009280062.1">
    <property type="nucleotide sequence ID" value="NC_031020.1"/>
</dbReference>
<protein>
    <submittedName>
        <fullName evidence="1">Uncharacterized protein</fullName>
    </submittedName>
</protein>
<keyword evidence="2" id="KW-1185">Reference proteome</keyword>
<evidence type="ECO:0000313" key="1">
    <source>
        <dbReference type="EMBL" id="ANM46576.1"/>
    </source>
</evidence>
<proteinExistence type="predicted"/>
<reference evidence="1 2" key="1">
    <citation type="submission" date="2016-04" db="EMBL/GenBank/DDBJ databases">
        <title>Comparative genomics of Morganella phages MP1 and MP2 define new clades among the T4 and T7-like Viruses.</title>
        <authorList>
            <person name="Pinto G."/>
            <person name="Oliveira A."/>
            <person name="Malgorzata L."/>
            <person name="Kropinski A."/>
            <person name="Azeredo J."/>
        </authorList>
    </citation>
    <scope>NUCLEOTIDE SEQUENCE [LARGE SCALE GENOMIC DNA]</scope>
</reference>